<feature type="region of interest" description="Disordered" evidence="7">
    <location>
        <begin position="445"/>
        <end position="465"/>
    </location>
</feature>
<dbReference type="Gene3D" id="1.10.287.620">
    <property type="entry name" value="Helix Hairpins"/>
    <property type="match status" value="1"/>
</dbReference>
<dbReference type="Proteomes" id="UP000515976">
    <property type="component" value="Chromosome"/>
</dbReference>
<keyword evidence="2" id="KW-1003">Cell membrane</keyword>
<evidence type="ECO:0000259" key="9">
    <source>
        <dbReference type="PROSITE" id="PS50156"/>
    </source>
</evidence>
<comment type="subcellular location">
    <subcellularLocation>
        <location evidence="1">Cell membrane</location>
        <topology evidence="1">Multi-pass membrane protein</topology>
    </subcellularLocation>
</comment>
<feature type="transmembrane region" description="Helical" evidence="8">
    <location>
        <begin position="780"/>
        <end position="798"/>
    </location>
</feature>
<feature type="domain" description="SSD" evidence="9">
    <location>
        <begin position="300"/>
        <end position="432"/>
    </location>
</feature>
<dbReference type="KEGG" id="pei:H9L10_12680"/>
<feature type="transmembrane region" description="Helical" evidence="8">
    <location>
        <begin position="334"/>
        <end position="354"/>
    </location>
</feature>
<name>A0A7G9R0F5_9MICO</name>
<evidence type="ECO:0000256" key="4">
    <source>
        <dbReference type="ARBA" id="ARBA00022989"/>
    </source>
</evidence>
<feature type="transmembrane region" description="Helical" evidence="8">
    <location>
        <begin position="480"/>
        <end position="499"/>
    </location>
</feature>
<evidence type="ECO:0000256" key="7">
    <source>
        <dbReference type="SAM" id="MobiDB-lite"/>
    </source>
</evidence>
<dbReference type="EMBL" id="CP060712">
    <property type="protein sequence ID" value="QNN49080.1"/>
    <property type="molecule type" value="Genomic_DNA"/>
</dbReference>
<feature type="transmembrane region" description="Helical" evidence="8">
    <location>
        <begin position="642"/>
        <end position="661"/>
    </location>
</feature>
<feature type="coiled-coil region" evidence="6">
    <location>
        <begin position="120"/>
        <end position="164"/>
    </location>
</feature>
<feature type="transmembrane region" description="Helical" evidence="8">
    <location>
        <begin position="407"/>
        <end position="430"/>
    </location>
</feature>
<gene>
    <name evidence="10" type="ORF">H9L10_12680</name>
</gene>
<accession>A0A7G9R0F5</accession>
<proteinExistence type="predicted"/>
<evidence type="ECO:0000256" key="2">
    <source>
        <dbReference type="ARBA" id="ARBA00022475"/>
    </source>
</evidence>
<evidence type="ECO:0000256" key="6">
    <source>
        <dbReference type="SAM" id="Coils"/>
    </source>
</evidence>
<keyword evidence="6" id="KW-0175">Coiled coil</keyword>
<feature type="transmembrane region" description="Helical" evidence="8">
    <location>
        <begin position="668"/>
        <end position="689"/>
    </location>
</feature>
<dbReference type="InterPro" id="IPR000731">
    <property type="entry name" value="SSD"/>
</dbReference>
<evidence type="ECO:0000256" key="1">
    <source>
        <dbReference type="ARBA" id="ARBA00004651"/>
    </source>
</evidence>
<dbReference type="RefSeq" id="WP_166102890.1">
    <property type="nucleotide sequence ID" value="NZ_BMMY01000006.1"/>
</dbReference>
<keyword evidence="11" id="KW-1185">Reference proteome</keyword>
<sequence>MSTALYRLGRWCAAHAWPVLAIWLVVLAVAGALAGTIGRPLTSQISIPGTEFERVIDQLGTEIPAAAGGSGRIVLESDSGSFTDAQQKAVAEAIDAWTSLPHVEGATDPFETQEQIDASADQLAASEKQLEQGRAQLEQARSQLADARAQVEQAEEALAQLQAAAPQDPRIPTLRAQVAEGKAQIEQGQTQITENEAELDAGQQQYEDGLALQQASASTRLVSEDGRYAVVQIQFDDNAQSIAAEDRERIPETGDPILEAAGITPAYSVEITQELEFIGPGEVIGLAVALLVLVFVLGSLVAAGLPLLVALLGVGVGLGGAMAFTSLVELNSTTPALALMLGLAVGIDYALFIVNRHRANILHGMPLRRSVARAVATAGSAVTFAGSTVVIALAALVLSGIPILAEMGVVAAATVAVAVLVAVTVSPAVLRLMGTRVISRRGWRRAGYSTPGDASSRQGAQDRPEEHGGWYVAGVTRHHWLTIVGVVALLGVLAVPVLSMRLGLPDGGSEPTGSSAYAAYTEVADEFGPGMNGPVVAVAELPEQDEARSDAQVLSEQARIATALADVDGVVSVVPFGVSDDTNTLAFQVVPSTGPADEQTPDTIDGIRSAAEDLEQEDGTQIGLTGQTVANIEISDRLGNALPTYLVVVVGLSLVILTVVFRSLVVPLVATGGFLLSVAAAFGATVAVHQWGWLGDYLGVTQPGPLLSFMPIILIGVLFGLAMDYQMFLVSGMHESRAHGEDARSAVRSGFVHGVRVVTAAAVIMTSVFLGFAFSHLVMVRPIGFGLAVGVLIDAFVVRMTLTPALMHLLGERAWWIPRWLDRLLPDLDVEGLRLLDHLEAEDAAERAEDERAEAAAGGRPA</sequence>
<dbReference type="Gene3D" id="1.20.1640.10">
    <property type="entry name" value="Multidrug efflux transporter AcrB transmembrane domain"/>
    <property type="match status" value="2"/>
</dbReference>
<feature type="transmembrane region" description="Helical" evidence="8">
    <location>
        <begin position="375"/>
        <end position="401"/>
    </location>
</feature>
<evidence type="ECO:0000256" key="5">
    <source>
        <dbReference type="ARBA" id="ARBA00023136"/>
    </source>
</evidence>
<dbReference type="InterPro" id="IPR050545">
    <property type="entry name" value="Mycobact_MmpL"/>
</dbReference>
<keyword evidence="5 8" id="KW-0472">Membrane</keyword>
<protein>
    <submittedName>
        <fullName evidence="10">MMPL family transporter</fullName>
    </submittedName>
</protein>
<keyword evidence="3 8" id="KW-0812">Transmembrane</keyword>
<evidence type="ECO:0000256" key="8">
    <source>
        <dbReference type="SAM" id="Phobius"/>
    </source>
</evidence>
<keyword evidence="4 8" id="KW-1133">Transmembrane helix</keyword>
<dbReference type="InterPro" id="IPR004869">
    <property type="entry name" value="MMPL_dom"/>
</dbReference>
<feature type="transmembrane region" description="Helical" evidence="8">
    <location>
        <begin position="709"/>
        <end position="730"/>
    </location>
</feature>
<feature type="transmembrane region" description="Helical" evidence="8">
    <location>
        <begin position="283"/>
        <end position="301"/>
    </location>
</feature>
<evidence type="ECO:0000256" key="3">
    <source>
        <dbReference type="ARBA" id="ARBA00022692"/>
    </source>
</evidence>
<evidence type="ECO:0000313" key="10">
    <source>
        <dbReference type="EMBL" id="QNN49080.1"/>
    </source>
</evidence>
<dbReference type="PANTHER" id="PTHR33406:SF13">
    <property type="entry name" value="MEMBRANE PROTEIN YDFJ"/>
    <property type="match status" value="1"/>
</dbReference>
<dbReference type="AlphaFoldDB" id="A0A7G9R0F5"/>
<dbReference type="PANTHER" id="PTHR33406">
    <property type="entry name" value="MEMBRANE PROTEIN MJ1562-RELATED"/>
    <property type="match status" value="1"/>
</dbReference>
<dbReference type="Pfam" id="PF03176">
    <property type="entry name" value="MMPL"/>
    <property type="match status" value="2"/>
</dbReference>
<dbReference type="GO" id="GO:0005886">
    <property type="term" value="C:plasma membrane"/>
    <property type="evidence" value="ECO:0007669"/>
    <property type="project" value="UniProtKB-SubCell"/>
</dbReference>
<reference evidence="10 11" key="1">
    <citation type="submission" date="2020-08" db="EMBL/GenBank/DDBJ databases">
        <title>Genome sequence of Phycicoccus endophyticus JCM 31784T.</title>
        <authorList>
            <person name="Hyun D.-W."/>
            <person name="Bae J.-W."/>
        </authorList>
    </citation>
    <scope>NUCLEOTIDE SEQUENCE [LARGE SCALE GENOMIC DNA]</scope>
    <source>
        <strain evidence="10 11">JCM 31784</strain>
    </source>
</reference>
<dbReference type="SUPFAM" id="SSF82866">
    <property type="entry name" value="Multidrug efflux transporter AcrB transmembrane domain"/>
    <property type="match status" value="2"/>
</dbReference>
<feature type="transmembrane region" description="Helical" evidence="8">
    <location>
        <begin position="751"/>
        <end position="774"/>
    </location>
</feature>
<feature type="transmembrane region" description="Helical" evidence="8">
    <location>
        <begin position="308"/>
        <end position="328"/>
    </location>
</feature>
<evidence type="ECO:0000313" key="11">
    <source>
        <dbReference type="Proteomes" id="UP000515976"/>
    </source>
</evidence>
<organism evidence="10 11">
    <name type="scientific">Phycicoccus endophyticus</name>
    <dbReference type="NCBI Taxonomy" id="1690220"/>
    <lineage>
        <taxon>Bacteria</taxon>
        <taxon>Bacillati</taxon>
        <taxon>Actinomycetota</taxon>
        <taxon>Actinomycetes</taxon>
        <taxon>Micrococcales</taxon>
        <taxon>Intrasporangiaceae</taxon>
        <taxon>Phycicoccus</taxon>
    </lineage>
</organism>
<dbReference type="PROSITE" id="PS50156">
    <property type="entry name" value="SSD"/>
    <property type="match status" value="1"/>
</dbReference>